<comment type="caution">
    <text evidence="2">The sequence shown here is derived from an EMBL/GenBank/DDBJ whole genome shotgun (WGS) entry which is preliminary data.</text>
</comment>
<accession>A0A3N2D5C7</accession>
<organism evidence="2 3">
    <name type="scientific">Sinobacterium caligoides</name>
    <dbReference type="NCBI Taxonomy" id="933926"/>
    <lineage>
        <taxon>Bacteria</taxon>
        <taxon>Pseudomonadati</taxon>
        <taxon>Pseudomonadota</taxon>
        <taxon>Gammaproteobacteria</taxon>
        <taxon>Cellvibrionales</taxon>
        <taxon>Spongiibacteraceae</taxon>
        <taxon>Sinobacterium</taxon>
    </lineage>
</organism>
<keyword evidence="1" id="KW-1133">Transmembrane helix</keyword>
<dbReference type="EMBL" id="RKHR01000009">
    <property type="protein sequence ID" value="ROR94892.1"/>
    <property type="molecule type" value="Genomic_DNA"/>
</dbReference>
<keyword evidence="1" id="KW-0472">Membrane</keyword>
<dbReference type="RefSeq" id="WP_123714029.1">
    <property type="nucleotide sequence ID" value="NZ_RKHR01000009.1"/>
</dbReference>
<evidence type="ECO:0000313" key="2">
    <source>
        <dbReference type="EMBL" id="ROR94892.1"/>
    </source>
</evidence>
<keyword evidence="1" id="KW-0812">Transmembrane</keyword>
<evidence type="ECO:0000313" key="3">
    <source>
        <dbReference type="Proteomes" id="UP000275394"/>
    </source>
</evidence>
<name>A0A3N2D5C7_9GAMM</name>
<keyword evidence="3" id="KW-1185">Reference proteome</keyword>
<reference evidence="2 3" key="1">
    <citation type="submission" date="2018-11" db="EMBL/GenBank/DDBJ databases">
        <title>Genomic Encyclopedia of Type Strains, Phase IV (KMG-IV): sequencing the most valuable type-strain genomes for metagenomic binning, comparative biology and taxonomic classification.</title>
        <authorList>
            <person name="Goeker M."/>
        </authorList>
    </citation>
    <scope>NUCLEOTIDE SEQUENCE [LARGE SCALE GENOMIC DNA]</scope>
    <source>
        <strain evidence="2 3">DSM 100316</strain>
    </source>
</reference>
<dbReference type="OrthoDB" id="6198901at2"/>
<dbReference type="Proteomes" id="UP000275394">
    <property type="component" value="Unassembled WGS sequence"/>
</dbReference>
<proteinExistence type="predicted"/>
<protein>
    <submittedName>
        <fullName evidence="2">Uncharacterized protein</fullName>
    </submittedName>
</protein>
<dbReference type="AlphaFoldDB" id="A0A3N2D5C7"/>
<feature type="transmembrane region" description="Helical" evidence="1">
    <location>
        <begin position="12"/>
        <end position="31"/>
    </location>
</feature>
<gene>
    <name evidence="2" type="ORF">EDC56_3705</name>
</gene>
<sequence length="89" mass="9111">MSEKKEKSIGVKALASVSSLTLIVCVVILLVAGTNLFTGLVAVAAFGGLTAPAVMTGDTLAECVSGVFEMFMEGISTIFEAIASIFSSF</sequence>
<evidence type="ECO:0000256" key="1">
    <source>
        <dbReference type="SAM" id="Phobius"/>
    </source>
</evidence>